<dbReference type="Proteomes" id="UP001501637">
    <property type="component" value="Unassembled WGS sequence"/>
</dbReference>
<feature type="chain" id="PRO_5045156344" evidence="1">
    <location>
        <begin position="29"/>
        <end position="134"/>
    </location>
</feature>
<gene>
    <name evidence="2" type="ORF">GCM10010449_49340</name>
</gene>
<organism evidence="2 3">
    <name type="scientific">Streptomyces rectiviolaceus</name>
    <dbReference type="NCBI Taxonomy" id="332591"/>
    <lineage>
        <taxon>Bacteria</taxon>
        <taxon>Bacillati</taxon>
        <taxon>Actinomycetota</taxon>
        <taxon>Actinomycetes</taxon>
        <taxon>Kitasatosporales</taxon>
        <taxon>Streptomycetaceae</taxon>
        <taxon>Streptomyces</taxon>
    </lineage>
</organism>
<sequence>MKKLKAVGVAFCASVMVAAGSGAANASAAPAGWNHVGSSTFKYRDTDQHLWFTGYSHSTGGSFKACVDRTQFKETVALWEHDSSNSRKVASRSTSGGCLTFNNIGDYVDGANNKAEFMVSTTDAEGGGGVVFYD</sequence>
<comment type="caution">
    <text evidence="2">The sequence shown here is derived from an EMBL/GenBank/DDBJ whole genome shotgun (WGS) entry which is preliminary data.</text>
</comment>
<keyword evidence="1" id="KW-0732">Signal</keyword>
<protein>
    <submittedName>
        <fullName evidence="2">Uncharacterized protein</fullName>
    </submittedName>
</protein>
<dbReference type="RefSeq" id="WP_344523995.1">
    <property type="nucleotide sequence ID" value="NZ_BAAAUG010000090.1"/>
</dbReference>
<evidence type="ECO:0000313" key="2">
    <source>
        <dbReference type="EMBL" id="GAA3121581.1"/>
    </source>
</evidence>
<keyword evidence="3" id="KW-1185">Reference proteome</keyword>
<reference evidence="3" key="1">
    <citation type="journal article" date="2019" name="Int. J. Syst. Evol. Microbiol.">
        <title>The Global Catalogue of Microorganisms (GCM) 10K type strain sequencing project: providing services to taxonomists for standard genome sequencing and annotation.</title>
        <authorList>
            <consortium name="The Broad Institute Genomics Platform"/>
            <consortium name="The Broad Institute Genome Sequencing Center for Infectious Disease"/>
            <person name="Wu L."/>
            <person name="Ma J."/>
        </authorList>
    </citation>
    <scope>NUCLEOTIDE SEQUENCE [LARGE SCALE GENOMIC DNA]</scope>
    <source>
        <strain evidence="3">JCM 9092</strain>
    </source>
</reference>
<name>A0ABP6MPK2_9ACTN</name>
<proteinExistence type="predicted"/>
<feature type="signal peptide" evidence="1">
    <location>
        <begin position="1"/>
        <end position="28"/>
    </location>
</feature>
<evidence type="ECO:0000256" key="1">
    <source>
        <dbReference type="SAM" id="SignalP"/>
    </source>
</evidence>
<evidence type="ECO:0000313" key="3">
    <source>
        <dbReference type="Proteomes" id="UP001501637"/>
    </source>
</evidence>
<dbReference type="EMBL" id="BAAAUG010000090">
    <property type="protein sequence ID" value="GAA3121581.1"/>
    <property type="molecule type" value="Genomic_DNA"/>
</dbReference>
<accession>A0ABP6MPK2</accession>